<protein>
    <submittedName>
        <fullName evidence="1">Uncharacterized protein</fullName>
    </submittedName>
</protein>
<evidence type="ECO:0000313" key="1">
    <source>
        <dbReference type="EMBL" id="KPJ04298.1"/>
    </source>
</evidence>
<proteinExistence type="predicted"/>
<organism evidence="1 2">
    <name type="scientific">Papilio xuthus</name>
    <name type="common">Asian swallowtail butterfly</name>
    <dbReference type="NCBI Taxonomy" id="66420"/>
    <lineage>
        <taxon>Eukaryota</taxon>
        <taxon>Metazoa</taxon>
        <taxon>Ecdysozoa</taxon>
        <taxon>Arthropoda</taxon>
        <taxon>Hexapoda</taxon>
        <taxon>Insecta</taxon>
        <taxon>Pterygota</taxon>
        <taxon>Neoptera</taxon>
        <taxon>Endopterygota</taxon>
        <taxon>Lepidoptera</taxon>
        <taxon>Glossata</taxon>
        <taxon>Ditrysia</taxon>
        <taxon>Papilionoidea</taxon>
        <taxon>Papilionidae</taxon>
        <taxon>Papilioninae</taxon>
        <taxon>Papilio</taxon>
    </lineage>
</organism>
<name>A0A0N1I5A8_PAPXU</name>
<dbReference type="AlphaFoldDB" id="A0A0N1I5A8"/>
<sequence>MSLINLLKAPSKLLKKHVITFLLIRRHDLGLTEQSLRYVAVRPSASVSRLRRKIWYLLDLPDYCDEVIVLKSSDEREIPLTSLCRGNDPQHPYILEVWLPEKPMLCISAANKNMLTMGNKKSITDTNGDSQDNIIREETLQEDVGKTVENNQKSADTTGALEGHRLTNILHADQKRSDLPFKFSNSSLFFKIPRRNSADSFTGILLKIQNDLSTLSSKLSHLENKIHVNKTEFIQFRFYTKEAISIQNLRKSTD</sequence>
<keyword evidence="2" id="KW-1185">Reference proteome</keyword>
<gene>
    <name evidence="1" type="ORF">RR46_01582</name>
</gene>
<evidence type="ECO:0000313" key="2">
    <source>
        <dbReference type="Proteomes" id="UP000053268"/>
    </source>
</evidence>
<dbReference type="EMBL" id="KQ459037">
    <property type="protein sequence ID" value="KPJ04298.1"/>
    <property type="molecule type" value="Genomic_DNA"/>
</dbReference>
<accession>A0A0N1I5A8</accession>
<dbReference type="Proteomes" id="UP000053268">
    <property type="component" value="Unassembled WGS sequence"/>
</dbReference>
<reference evidence="1 2" key="1">
    <citation type="journal article" date="2015" name="Nat. Commun.">
        <title>Outbred genome sequencing and CRISPR/Cas9 gene editing in butterflies.</title>
        <authorList>
            <person name="Li X."/>
            <person name="Fan D."/>
            <person name="Zhang W."/>
            <person name="Liu G."/>
            <person name="Zhang L."/>
            <person name="Zhao L."/>
            <person name="Fang X."/>
            <person name="Chen L."/>
            <person name="Dong Y."/>
            <person name="Chen Y."/>
            <person name="Ding Y."/>
            <person name="Zhao R."/>
            <person name="Feng M."/>
            <person name="Zhu Y."/>
            <person name="Feng Y."/>
            <person name="Jiang X."/>
            <person name="Zhu D."/>
            <person name="Xiang H."/>
            <person name="Feng X."/>
            <person name="Li S."/>
            <person name="Wang J."/>
            <person name="Zhang G."/>
            <person name="Kronforst M.R."/>
            <person name="Wang W."/>
        </authorList>
    </citation>
    <scope>NUCLEOTIDE SEQUENCE [LARGE SCALE GENOMIC DNA]</scope>
    <source>
        <strain evidence="1">Ya'a_city_454_Px</strain>
        <tissue evidence="1">Whole body</tissue>
    </source>
</reference>